<dbReference type="OrthoDB" id="5392633at2759"/>
<feature type="transmembrane region" description="Helical" evidence="1">
    <location>
        <begin position="209"/>
        <end position="230"/>
    </location>
</feature>
<evidence type="ECO:0000313" key="4">
    <source>
        <dbReference type="Proteomes" id="UP001147782"/>
    </source>
</evidence>
<keyword evidence="1" id="KW-0812">Transmembrane</keyword>
<reference evidence="3" key="1">
    <citation type="submission" date="2022-11" db="EMBL/GenBank/DDBJ databases">
        <authorList>
            <person name="Petersen C."/>
        </authorList>
    </citation>
    <scope>NUCLEOTIDE SEQUENCE</scope>
    <source>
        <strain evidence="3">IBT 29864</strain>
    </source>
</reference>
<sequence>MKTAILLFVLFLAGHVLARPFGPVSNYARDSATSLAGTEILKLPLVIKLIETFLAIISVTLAVVVYGLLIRRASLMSTASMYPCRPIETNIGELLRRGWPSSSQDKPIQPDISPKVQLFYLGKMLSDNNHGRVAKGIQQCAATPEGPAERHAMWLTSGSPITRSVVQLLVWEWASLWLMFLMLAGTLMYNGFFTNEKTIDSYPRLAVTLIYAVSYLVHFLYVWYICLSFLSKAAAGASWSLLERANFAVIDSQKLDQSSDATIELKGIDKSSAEYVPTNIRAVLHHRKDEIVRDDNSIAKLRSKEGGNKEEQGEEDLKEVSMALRTISAAQENERTTTRESANNAHDRIVSNSLLVMGITVASAFSSWTSFQTTENTPNNFNTSAIGSMALLTSLSLGVAALLSSALHLSIMDSSFWTILSLKEIKINGQAVDHYKKRRRKQEDQANLLSFTEGTIPVSRISFLDIVATSYGARNLLKLLLFGPAYSLLPKKEDHGRTSAETGFDFRVRVRNMTVLLTTRATNAHMRTKYGDNMEAINVCYIDPDKKRLIDGGCFATNLDL</sequence>
<feature type="transmembrane region" description="Helical" evidence="1">
    <location>
        <begin position="389"/>
        <end position="411"/>
    </location>
</feature>
<keyword evidence="2" id="KW-0732">Signal</keyword>
<feature type="transmembrane region" description="Helical" evidence="1">
    <location>
        <begin position="45"/>
        <end position="69"/>
    </location>
</feature>
<evidence type="ECO:0000256" key="2">
    <source>
        <dbReference type="SAM" id="SignalP"/>
    </source>
</evidence>
<keyword evidence="4" id="KW-1185">Reference proteome</keyword>
<dbReference type="AlphaFoldDB" id="A0A9W9S311"/>
<reference evidence="3" key="2">
    <citation type="journal article" date="2023" name="IMA Fungus">
        <title>Comparative genomic study of the Penicillium genus elucidates a diverse pangenome and 15 lateral gene transfer events.</title>
        <authorList>
            <person name="Petersen C."/>
            <person name="Sorensen T."/>
            <person name="Nielsen M.R."/>
            <person name="Sondergaard T.E."/>
            <person name="Sorensen J.L."/>
            <person name="Fitzpatrick D.A."/>
            <person name="Frisvad J.C."/>
            <person name="Nielsen K.L."/>
        </authorList>
    </citation>
    <scope>NUCLEOTIDE SEQUENCE</scope>
    <source>
        <strain evidence="3">IBT 29864</strain>
    </source>
</reference>
<evidence type="ECO:0000313" key="3">
    <source>
        <dbReference type="EMBL" id="KAJ5371086.1"/>
    </source>
</evidence>
<comment type="caution">
    <text evidence="3">The sequence shown here is derived from an EMBL/GenBank/DDBJ whole genome shotgun (WGS) entry which is preliminary data.</text>
</comment>
<dbReference type="GeneID" id="81439286"/>
<keyword evidence="1" id="KW-1133">Transmembrane helix</keyword>
<protein>
    <submittedName>
        <fullName evidence="3">Uncharacterized protein</fullName>
    </submittedName>
</protein>
<accession>A0A9W9S311</accession>
<evidence type="ECO:0000256" key="1">
    <source>
        <dbReference type="SAM" id="Phobius"/>
    </source>
</evidence>
<feature type="chain" id="PRO_5040747719" evidence="2">
    <location>
        <begin position="19"/>
        <end position="561"/>
    </location>
</feature>
<dbReference type="Proteomes" id="UP001147782">
    <property type="component" value="Unassembled WGS sequence"/>
</dbReference>
<gene>
    <name evidence="3" type="ORF">N7496_007178</name>
</gene>
<dbReference type="EMBL" id="JAPZBS010000005">
    <property type="protein sequence ID" value="KAJ5371086.1"/>
    <property type="molecule type" value="Genomic_DNA"/>
</dbReference>
<feature type="transmembrane region" description="Helical" evidence="1">
    <location>
        <begin position="349"/>
        <end position="369"/>
    </location>
</feature>
<proteinExistence type="predicted"/>
<name>A0A9W9S311_9EURO</name>
<organism evidence="3 4">
    <name type="scientific">Penicillium cataractarum</name>
    <dbReference type="NCBI Taxonomy" id="2100454"/>
    <lineage>
        <taxon>Eukaryota</taxon>
        <taxon>Fungi</taxon>
        <taxon>Dikarya</taxon>
        <taxon>Ascomycota</taxon>
        <taxon>Pezizomycotina</taxon>
        <taxon>Eurotiomycetes</taxon>
        <taxon>Eurotiomycetidae</taxon>
        <taxon>Eurotiales</taxon>
        <taxon>Aspergillaceae</taxon>
        <taxon>Penicillium</taxon>
    </lineage>
</organism>
<feature type="transmembrane region" description="Helical" evidence="1">
    <location>
        <begin position="168"/>
        <end position="189"/>
    </location>
</feature>
<keyword evidence="1" id="KW-0472">Membrane</keyword>
<dbReference type="RefSeq" id="XP_056555520.1">
    <property type="nucleotide sequence ID" value="XM_056700107.1"/>
</dbReference>
<feature type="signal peptide" evidence="2">
    <location>
        <begin position="1"/>
        <end position="18"/>
    </location>
</feature>